<dbReference type="Proteomes" id="UP001597368">
    <property type="component" value="Unassembled WGS sequence"/>
</dbReference>
<dbReference type="EMBL" id="JBHUFV010000126">
    <property type="protein sequence ID" value="MFD1940563.1"/>
    <property type="molecule type" value="Genomic_DNA"/>
</dbReference>
<accession>A0ABW4TET6</accession>
<evidence type="ECO:0000313" key="1">
    <source>
        <dbReference type="EMBL" id="MFD1940563.1"/>
    </source>
</evidence>
<name>A0ABW4TET6_9ACTN</name>
<sequence>MPPELKVGDIVDITITGARVTDLDPPYNKKHGRAVQVAISGKNREEAKGAVWTELDAITIQIVETAPPAEWPPQVGDLWRDRDGDLWFGVDVRDYDDPSTPVVELVHAHGGPSRNPAEVNREFGPFTLVRREQTENHDPAEVAWPPQPGDLWRDRDGDVWTAVDTTNGVRLRMYEGSSPNTVRFVRDSYGPLELVRREYEDQ</sequence>
<organism evidence="1 2">
    <name type="scientific">Nonomuraea mangrovi</name>
    <dbReference type="NCBI Taxonomy" id="2316207"/>
    <lineage>
        <taxon>Bacteria</taxon>
        <taxon>Bacillati</taxon>
        <taxon>Actinomycetota</taxon>
        <taxon>Actinomycetes</taxon>
        <taxon>Streptosporangiales</taxon>
        <taxon>Streptosporangiaceae</taxon>
        <taxon>Nonomuraea</taxon>
    </lineage>
</organism>
<gene>
    <name evidence="1" type="ORF">ACFSKW_54830</name>
</gene>
<dbReference type="RefSeq" id="WP_379583874.1">
    <property type="nucleotide sequence ID" value="NZ_JBHUFV010000126.1"/>
</dbReference>
<proteinExistence type="predicted"/>
<comment type="caution">
    <text evidence="1">The sequence shown here is derived from an EMBL/GenBank/DDBJ whole genome shotgun (WGS) entry which is preliminary data.</text>
</comment>
<reference evidence="2" key="1">
    <citation type="journal article" date="2019" name="Int. J. Syst. Evol. Microbiol.">
        <title>The Global Catalogue of Microorganisms (GCM) 10K type strain sequencing project: providing services to taxonomists for standard genome sequencing and annotation.</title>
        <authorList>
            <consortium name="The Broad Institute Genomics Platform"/>
            <consortium name="The Broad Institute Genome Sequencing Center for Infectious Disease"/>
            <person name="Wu L."/>
            <person name="Ma J."/>
        </authorList>
    </citation>
    <scope>NUCLEOTIDE SEQUENCE [LARGE SCALE GENOMIC DNA]</scope>
    <source>
        <strain evidence="2">ICMP 6774ER</strain>
    </source>
</reference>
<protein>
    <submittedName>
        <fullName evidence="1">Uncharacterized protein</fullName>
    </submittedName>
</protein>
<evidence type="ECO:0000313" key="2">
    <source>
        <dbReference type="Proteomes" id="UP001597368"/>
    </source>
</evidence>
<keyword evidence="2" id="KW-1185">Reference proteome</keyword>